<name>A0AAU9WKI6_9CNID</name>
<keyword evidence="1" id="KW-0732">Signal</keyword>
<feature type="signal peptide" evidence="1">
    <location>
        <begin position="1"/>
        <end position="22"/>
    </location>
</feature>
<organism evidence="3 4">
    <name type="scientific">Pocillopora meandrina</name>
    <dbReference type="NCBI Taxonomy" id="46732"/>
    <lineage>
        <taxon>Eukaryota</taxon>
        <taxon>Metazoa</taxon>
        <taxon>Cnidaria</taxon>
        <taxon>Anthozoa</taxon>
        <taxon>Hexacorallia</taxon>
        <taxon>Scleractinia</taxon>
        <taxon>Astrocoeniina</taxon>
        <taxon>Pocilloporidae</taxon>
        <taxon>Pocillopora</taxon>
    </lineage>
</organism>
<protein>
    <recommendedName>
        <fullName evidence="2">Ig-like domain-containing protein</fullName>
    </recommendedName>
</protein>
<evidence type="ECO:0000313" key="4">
    <source>
        <dbReference type="Proteomes" id="UP001159428"/>
    </source>
</evidence>
<proteinExistence type="predicted"/>
<sequence>MGSSVMLLIFTIFAGAVVLCFTQEGNNSREGRSRGNPVFLQAPQDIHYYVTPNYSVNLTWVADHVCKIQVKCAGEKFREGGTRVCGKSCQGCRKRKKTKIVTPADFPKDTRTITCQCKVWGVRAVRTEKIIIEKAYLRRNFGKVPSCRVASLNSTVILRCKPPIGSPSANVTWDKIGESSSIFRNKGRRRVRKGQLVIKGGQVGDSGEYRCVAQNIARRREGPVIKLVVGENVSSALCNKDEPPCINQSSSDCERKRNETFKFDTSLKSLKKVTNYSSIIFSLFPNVFGLLIALVEPTLLVGSQDAFFTVDLFNISSWRPIKAENVFSFDFSWEPGQIFWSDRKSIKKLSLYGGISKDTPFLFDDGGSVGDCLFIGWLKSCTGLMDNIMRFMLEIQKAGSKSKSSTMALIHRL</sequence>
<dbReference type="EMBL" id="CALNXJ010000015">
    <property type="protein sequence ID" value="CAH3116798.1"/>
    <property type="molecule type" value="Genomic_DNA"/>
</dbReference>
<evidence type="ECO:0000313" key="3">
    <source>
        <dbReference type="EMBL" id="CAH3116798.1"/>
    </source>
</evidence>
<comment type="caution">
    <text evidence="3">The sequence shown here is derived from an EMBL/GenBank/DDBJ whole genome shotgun (WGS) entry which is preliminary data.</text>
</comment>
<dbReference type="InterPro" id="IPR013783">
    <property type="entry name" value="Ig-like_fold"/>
</dbReference>
<evidence type="ECO:0000256" key="1">
    <source>
        <dbReference type="SAM" id="SignalP"/>
    </source>
</evidence>
<feature type="chain" id="PRO_5043695484" description="Ig-like domain-containing protein" evidence="1">
    <location>
        <begin position="23"/>
        <end position="413"/>
    </location>
</feature>
<dbReference type="Proteomes" id="UP001159428">
    <property type="component" value="Unassembled WGS sequence"/>
</dbReference>
<dbReference type="AlphaFoldDB" id="A0AAU9WKI6"/>
<dbReference type="Gene3D" id="2.60.40.10">
    <property type="entry name" value="Immunoglobulins"/>
    <property type="match status" value="2"/>
</dbReference>
<dbReference type="InterPro" id="IPR003598">
    <property type="entry name" value="Ig_sub2"/>
</dbReference>
<dbReference type="InterPro" id="IPR003599">
    <property type="entry name" value="Ig_sub"/>
</dbReference>
<reference evidence="3 4" key="1">
    <citation type="submission" date="2022-05" db="EMBL/GenBank/DDBJ databases">
        <authorList>
            <consortium name="Genoscope - CEA"/>
            <person name="William W."/>
        </authorList>
    </citation>
    <scope>NUCLEOTIDE SEQUENCE [LARGE SCALE GENOMIC DNA]</scope>
</reference>
<dbReference type="InterPro" id="IPR036179">
    <property type="entry name" value="Ig-like_dom_sf"/>
</dbReference>
<feature type="domain" description="Ig-like" evidence="2">
    <location>
        <begin position="146"/>
        <end position="215"/>
    </location>
</feature>
<accession>A0AAU9WKI6</accession>
<dbReference type="SMART" id="SM00408">
    <property type="entry name" value="IGc2"/>
    <property type="match status" value="1"/>
</dbReference>
<gene>
    <name evidence="3" type="ORF">PMEA_00006627</name>
</gene>
<dbReference type="SUPFAM" id="SSF48726">
    <property type="entry name" value="Immunoglobulin"/>
    <property type="match status" value="1"/>
</dbReference>
<dbReference type="PROSITE" id="PS50835">
    <property type="entry name" value="IG_LIKE"/>
    <property type="match status" value="1"/>
</dbReference>
<dbReference type="InterPro" id="IPR007110">
    <property type="entry name" value="Ig-like_dom"/>
</dbReference>
<dbReference type="SMART" id="SM00409">
    <property type="entry name" value="IG"/>
    <property type="match status" value="1"/>
</dbReference>
<keyword evidence="4" id="KW-1185">Reference proteome</keyword>
<dbReference type="Pfam" id="PF13927">
    <property type="entry name" value="Ig_3"/>
    <property type="match status" value="1"/>
</dbReference>
<evidence type="ECO:0000259" key="2">
    <source>
        <dbReference type="PROSITE" id="PS50835"/>
    </source>
</evidence>